<dbReference type="InterPro" id="IPR032710">
    <property type="entry name" value="NTF2-like_dom_sf"/>
</dbReference>
<name>A0A7X3MWI1_9HYPH</name>
<dbReference type="EMBL" id="WURB01000038">
    <property type="protein sequence ID" value="MXQ14561.1"/>
    <property type="molecule type" value="Genomic_DNA"/>
</dbReference>
<proteinExistence type="predicted"/>
<evidence type="ECO:0000259" key="3">
    <source>
        <dbReference type="Pfam" id="PF08281"/>
    </source>
</evidence>
<dbReference type="GO" id="GO:0006352">
    <property type="term" value="P:DNA-templated transcription initiation"/>
    <property type="evidence" value="ECO:0007669"/>
    <property type="project" value="InterPro"/>
</dbReference>
<gene>
    <name evidence="4" type="ORF">GR328_24550</name>
</gene>
<reference evidence="4 5" key="2">
    <citation type="submission" date="2020-01" db="EMBL/GenBank/DDBJ databases">
        <title>Microvirga sp. nov., an arsenate reduction bacterium isolated from Tibet hotspring sediments.</title>
        <authorList>
            <person name="Xian W.-D."/>
            <person name="Li W.-J."/>
        </authorList>
    </citation>
    <scope>NUCLEOTIDE SEQUENCE [LARGE SCALE GENOMIC DNA]</scope>
    <source>
        <strain evidence="4 5">KCTC 23863</strain>
    </source>
</reference>
<dbReference type="PANTHER" id="PTHR30173:SF43">
    <property type="entry name" value="ECF RNA POLYMERASE SIGMA FACTOR SIGI-RELATED"/>
    <property type="match status" value="1"/>
</dbReference>
<sequence length="295" mass="32649">MLPPDETVADQFQPFRPGLIRLAYRMLGSMAEAEDVVQEAYIRWHQTDRSAIRQPAAFLSRTVTRLCLDILKSARHRRETYVGPWLPEPILEPETDEEGEDLSLTLMMALERLSPLERAAFLLHDVFGLGFDEVAATLDREPAACRQLAARARRNVRAARPRYTIAPDEGRRMADAFASASRSGDLTALRALLSDNVVAYTDGGGTRNAALNPLFGFRRVSGLFLGVARKTNFQTPPVLYRGLINGLPGFVTLEQDGLPQTTALDIQDGRIVGIYVVRNPEKLRHLSARAGANGP</sequence>
<dbReference type="NCBIfam" id="NF007214">
    <property type="entry name" value="PRK09636.1"/>
    <property type="match status" value="1"/>
</dbReference>
<dbReference type="InterPro" id="IPR013324">
    <property type="entry name" value="RNA_pol_sigma_r3/r4-like"/>
</dbReference>
<dbReference type="SUPFAM" id="SSF88659">
    <property type="entry name" value="Sigma3 and sigma4 domains of RNA polymerase sigma factors"/>
    <property type="match status" value="1"/>
</dbReference>
<evidence type="ECO:0000313" key="4">
    <source>
        <dbReference type="EMBL" id="MXQ14561.1"/>
    </source>
</evidence>
<dbReference type="SUPFAM" id="SSF88946">
    <property type="entry name" value="Sigma2 domain of RNA polymerase sigma factors"/>
    <property type="match status" value="1"/>
</dbReference>
<dbReference type="Pfam" id="PF08281">
    <property type="entry name" value="Sigma70_r4_2"/>
    <property type="match status" value="1"/>
</dbReference>
<dbReference type="PANTHER" id="PTHR30173">
    <property type="entry name" value="SIGMA 19 FACTOR"/>
    <property type="match status" value="1"/>
</dbReference>
<dbReference type="InterPro" id="IPR007627">
    <property type="entry name" value="RNA_pol_sigma70_r2"/>
</dbReference>
<dbReference type="InterPro" id="IPR014284">
    <property type="entry name" value="RNA_pol_sigma-70_dom"/>
</dbReference>
<dbReference type="InterPro" id="IPR036388">
    <property type="entry name" value="WH-like_DNA-bd_sf"/>
</dbReference>
<protein>
    <submittedName>
        <fullName evidence="4">Sigma-70 family RNA polymerase sigma factor</fullName>
    </submittedName>
</protein>
<dbReference type="InterPro" id="IPR013249">
    <property type="entry name" value="RNA_pol_sigma70_r4_t2"/>
</dbReference>
<evidence type="ECO:0000259" key="2">
    <source>
        <dbReference type="Pfam" id="PF04542"/>
    </source>
</evidence>
<comment type="caution">
    <text evidence="4">The sequence shown here is derived from an EMBL/GenBank/DDBJ whole genome shotgun (WGS) entry which is preliminary data.</text>
</comment>
<dbReference type="Proteomes" id="UP000436483">
    <property type="component" value="Unassembled WGS sequence"/>
</dbReference>
<dbReference type="GO" id="GO:0003677">
    <property type="term" value="F:DNA binding"/>
    <property type="evidence" value="ECO:0007669"/>
    <property type="project" value="InterPro"/>
</dbReference>
<dbReference type="InterPro" id="IPR052704">
    <property type="entry name" value="ECF_Sigma-70_Domain"/>
</dbReference>
<comment type="subunit">
    <text evidence="1">Interacts transiently with the RNA polymerase catalytic core formed by RpoA, RpoB, RpoC and RpoZ (2 alpha, 1 beta, 1 beta' and 1 omega subunit) to form the RNA polymerase holoenzyme that can initiate transcription.</text>
</comment>
<dbReference type="Pfam" id="PF04542">
    <property type="entry name" value="Sigma70_r2"/>
    <property type="match status" value="1"/>
</dbReference>
<dbReference type="AlphaFoldDB" id="A0A7X3MWI1"/>
<dbReference type="NCBIfam" id="TIGR02937">
    <property type="entry name" value="sigma70-ECF"/>
    <property type="match status" value="1"/>
</dbReference>
<evidence type="ECO:0000256" key="1">
    <source>
        <dbReference type="ARBA" id="ARBA00011344"/>
    </source>
</evidence>
<organism evidence="4 5">
    <name type="scientific">Microvirga makkahensis</name>
    <dbReference type="NCBI Taxonomy" id="1128670"/>
    <lineage>
        <taxon>Bacteria</taxon>
        <taxon>Pseudomonadati</taxon>
        <taxon>Pseudomonadota</taxon>
        <taxon>Alphaproteobacteria</taxon>
        <taxon>Hyphomicrobiales</taxon>
        <taxon>Methylobacteriaceae</taxon>
        <taxon>Microvirga</taxon>
    </lineage>
</organism>
<dbReference type="GO" id="GO:0016987">
    <property type="term" value="F:sigma factor activity"/>
    <property type="evidence" value="ECO:0007669"/>
    <property type="project" value="InterPro"/>
</dbReference>
<feature type="domain" description="RNA polymerase sigma-70 region 2" evidence="2">
    <location>
        <begin position="13"/>
        <end position="75"/>
    </location>
</feature>
<accession>A0A7X3MWI1</accession>
<dbReference type="Gene3D" id="1.10.1740.10">
    <property type="match status" value="1"/>
</dbReference>
<feature type="domain" description="RNA polymerase sigma factor 70 region 4 type 2" evidence="3">
    <location>
        <begin position="105"/>
        <end position="154"/>
    </location>
</feature>
<keyword evidence="5" id="KW-1185">Reference proteome</keyword>
<evidence type="ECO:0000313" key="5">
    <source>
        <dbReference type="Proteomes" id="UP000436483"/>
    </source>
</evidence>
<dbReference type="Gene3D" id="1.10.10.10">
    <property type="entry name" value="Winged helix-like DNA-binding domain superfamily/Winged helix DNA-binding domain"/>
    <property type="match status" value="1"/>
</dbReference>
<dbReference type="SUPFAM" id="SSF54427">
    <property type="entry name" value="NTF2-like"/>
    <property type="match status" value="1"/>
</dbReference>
<reference evidence="4 5" key="1">
    <citation type="submission" date="2019-12" db="EMBL/GenBank/DDBJ databases">
        <authorList>
            <person name="Yuan C.-G."/>
        </authorList>
    </citation>
    <scope>NUCLEOTIDE SEQUENCE [LARGE SCALE GENOMIC DNA]</scope>
    <source>
        <strain evidence="4 5">KCTC 23863</strain>
    </source>
</reference>
<dbReference type="InterPro" id="IPR013325">
    <property type="entry name" value="RNA_pol_sigma_r2"/>
</dbReference>
<dbReference type="OrthoDB" id="9794372at2"/>